<dbReference type="HOGENOM" id="CLU_017584_10_0_9"/>
<dbReference type="PANTHER" id="PTHR38445">
    <property type="entry name" value="HTH-TYPE TRANSCRIPTIONAL REPRESSOR YTRA"/>
    <property type="match status" value="1"/>
</dbReference>
<protein>
    <submittedName>
        <fullName evidence="5">Transcriptional regulator, GntR family</fullName>
    </submittedName>
</protein>
<accession>E0PSD4</accession>
<dbReference type="CDD" id="cd07377">
    <property type="entry name" value="WHTH_GntR"/>
    <property type="match status" value="1"/>
</dbReference>
<keyword evidence="1" id="KW-0805">Transcription regulation</keyword>
<dbReference type="PROSITE" id="PS50949">
    <property type="entry name" value="HTH_GNTR"/>
    <property type="match status" value="1"/>
</dbReference>
<dbReference type="Proteomes" id="UP000003823">
    <property type="component" value="Unassembled WGS sequence"/>
</dbReference>
<dbReference type="SUPFAM" id="SSF46785">
    <property type="entry name" value="Winged helix' DNA-binding domain"/>
    <property type="match status" value="1"/>
</dbReference>
<organism evidence="5 6">
    <name type="scientific">Streptococcus mitis ATCC 6249</name>
    <dbReference type="NCBI Taxonomy" id="864567"/>
    <lineage>
        <taxon>Bacteria</taxon>
        <taxon>Bacillati</taxon>
        <taxon>Bacillota</taxon>
        <taxon>Bacilli</taxon>
        <taxon>Lactobacillales</taxon>
        <taxon>Streptococcaceae</taxon>
        <taxon>Streptococcus</taxon>
        <taxon>Streptococcus mitis group</taxon>
    </lineage>
</organism>
<dbReference type="PRINTS" id="PR00035">
    <property type="entry name" value="HTHGNTR"/>
</dbReference>
<gene>
    <name evidence="5" type="ORF">HMPREF8571_1492</name>
</gene>
<evidence type="ECO:0000256" key="1">
    <source>
        <dbReference type="ARBA" id="ARBA00023015"/>
    </source>
</evidence>
<dbReference type="Pfam" id="PF00392">
    <property type="entry name" value="GntR"/>
    <property type="match status" value="1"/>
</dbReference>
<dbReference type="AlphaFoldDB" id="E0PSD4"/>
<evidence type="ECO:0000256" key="2">
    <source>
        <dbReference type="ARBA" id="ARBA00023125"/>
    </source>
</evidence>
<evidence type="ECO:0000259" key="4">
    <source>
        <dbReference type="PROSITE" id="PS50949"/>
    </source>
</evidence>
<dbReference type="Gene3D" id="1.10.10.10">
    <property type="entry name" value="Winged helix-like DNA-binding domain superfamily/Winged helix DNA-binding domain"/>
    <property type="match status" value="1"/>
</dbReference>
<dbReference type="GO" id="GO:0003700">
    <property type="term" value="F:DNA-binding transcription factor activity"/>
    <property type="evidence" value="ECO:0007669"/>
    <property type="project" value="InterPro"/>
</dbReference>
<dbReference type="InterPro" id="IPR000524">
    <property type="entry name" value="Tscrpt_reg_HTH_GntR"/>
</dbReference>
<dbReference type="GO" id="GO:0003677">
    <property type="term" value="F:DNA binding"/>
    <property type="evidence" value="ECO:0007669"/>
    <property type="project" value="UniProtKB-KW"/>
</dbReference>
<evidence type="ECO:0000256" key="3">
    <source>
        <dbReference type="ARBA" id="ARBA00023163"/>
    </source>
</evidence>
<name>E0PSD4_STRMT</name>
<comment type="caution">
    <text evidence="5">The sequence shown here is derived from an EMBL/GenBank/DDBJ whole genome shotgun (WGS) entry which is preliminary data.</text>
</comment>
<dbReference type="eggNOG" id="COG1725">
    <property type="taxonomic scope" value="Bacteria"/>
</dbReference>
<dbReference type="InterPro" id="IPR036388">
    <property type="entry name" value="WH-like_DNA-bd_sf"/>
</dbReference>
<sequence>MMSWSFDNTKPIYLQIMEKIKLQIVSHELEPNQQLPTVRELASQAGVNPNTIQRALSDLEREGFVYSKRTTGRFVTEDLDLIVQSRKQLSEEQLQHFVSCMLQFGYKKEELPNVLSDYIKGV</sequence>
<dbReference type="PANTHER" id="PTHR38445:SF6">
    <property type="entry name" value="GNTR-FAMILY TRANSCRIPTIONAL REGULATOR"/>
    <property type="match status" value="1"/>
</dbReference>
<dbReference type="EMBL" id="AEEN01000015">
    <property type="protein sequence ID" value="EFM31053.1"/>
    <property type="molecule type" value="Genomic_DNA"/>
</dbReference>
<dbReference type="SMART" id="SM00345">
    <property type="entry name" value="HTH_GNTR"/>
    <property type="match status" value="1"/>
</dbReference>
<keyword evidence="2" id="KW-0238">DNA-binding</keyword>
<evidence type="ECO:0000313" key="5">
    <source>
        <dbReference type="EMBL" id="EFM31053.1"/>
    </source>
</evidence>
<evidence type="ECO:0000313" key="6">
    <source>
        <dbReference type="Proteomes" id="UP000003823"/>
    </source>
</evidence>
<reference evidence="5 6" key="1">
    <citation type="submission" date="2010-07" db="EMBL/GenBank/DDBJ databases">
        <authorList>
            <person name="Muzny D."/>
            <person name="Qin X."/>
            <person name="Deng J."/>
            <person name="Jiang H."/>
            <person name="Liu Y."/>
            <person name="Qu J."/>
            <person name="Song X.-Z."/>
            <person name="Zhang L."/>
            <person name="Thornton R."/>
            <person name="Coyle M."/>
            <person name="Francisco L."/>
            <person name="Jackson L."/>
            <person name="Javaid M."/>
            <person name="Korchina V."/>
            <person name="Kovar C."/>
            <person name="Mata R."/>
            <person name="Mathew T."/>
            <person name="Ngo R."/>
            <person name="Nguyen L."/>
            <person name="Nguyen N."/>
            <person name="Okwuonu G."/>
            <person name="Ongeri F."/>
            <person name="Pham C."/>
            <person name="Simmons D."/>
            <person name="Wilczek-Boney K."/>
            <person name="Hale W."/>
            <person name="Jakkamsetti A."/>
            <person name="Pham P."/>
            <person name="Ruth R."/>
            <person name="San Lucas F."/>
            <person name="Warren J."/>
            <person name="Zhang J."/>
            <person name="Zhao Z."/>
            <person name="Zhou C."/>
            <person name="Zhu D."/>
            <person name="Lee S."/>
            <person name="Bess C."/>
            <person name="Blankenburg K."/>
            <person name="Forbes L."/>
            <person name="Fu Q."/>
            <person name="Gubbala S."/>
            <person name="Hirani K."/>
            <person name="Jayaseelan J.C."/>
            <person name="Lara F."/>
            <person name="Munidasa M."/>
            <person name="Palculict T."/>
            <person name="Patil S."/>
            <person name="Pu L.-L."/>
            <person name="Saada N."/>
            <person name="Tang L."/>
            <person name="Weissenberger G."/>
            <person name="Zhu Y."/>
            <person name="Hemphill L."/>
            <person name="Shang Y."/>
            <person name="Youmans B."/>
            <person name="Ayvaz T."/>
            <person name="Ross M."/>
            <person name="Santibanez J."/>
            <person name="Aqrawi P."/>
            <person name="Gross S."/>
            <person name="Joshi V."/>
            <person name="Fowler G."/>
            <person name="Nazareth L."/>
            <person name="Reid J."/>
            <person name="Worley K."/>
            <person name="Petrosino J."/>
            <person name="Highlander S."/>
            <person name="Gibbs R."/>
        </authorList>
    </citation>
    <scope>NUCLEOTIDE SEQUENCE [LARGE SCALE GENOMIC DNA]</scope>
    <source>
        <strain evidence="5 6">ATCC 6249</strain>
    </source>
</reference>
<feature type="domain" description="HTH gntR-type" evidence="4">
    <location>
        <begin position="10"/>
        <end position="78"/>
    </location>
</feature>
<keyword evidence="3" id="KW-0804">Transcription</keyword>
<dbReference type="InterPro" id="IPR036390">
    <property type="entry name" value="WH_DNA-bd_sf"/>
</dbReference>
<proteinExistence type="predicted"/>